<gene>
    <name evidence="2" type="ORF">SBORM_0080</name>
</gene>
<dbReference type="GO" id="GO:0004519">
    <property type="term" value="F:endonuclease activity"/>
    <property type="evidence" value="ECO:0007669"/>
    <property type="project" value="UniProtKB-KW"/>
</dbReference>
<dbReference type="Pfam" id="PF00961">
    <property type="entry name" value="LAGLIDADG_1"/>
    <property type="match status" value="2"/>
</dbReference>
<dbReference type="InterPro" id="IPR051289">
    <property type="entry name" value="LAGLIDADG_Endonuclease"/>
</dbReference>
<keyword evidence="2" id="KW-0496">Mitochondrion</keyword>
<geneLocation type="mitochondrion" evidence="2"/>
<keyword evidence="2" id="KW-0540">Nuclease</keyword>
<accession>A0A088CAW3</accession>
<proteinExistence type="predicted"/>
<protein>
    <submittedName>
        <fullName evidence="2">LAGLIDADG endonuclease</fullName>
    </submittedName>
</protein>
<evidence type="ECO:0000259" key="1">
    <source>
        <dbReference type="Pfam" id="PF00961"/>
    </source>
</evidence>
<keyword evidence="2" id="KW-0255">Endonuclease</keyword>
<dbReference type="InterPro" id="IPR027434">
    <property type="entry name" value="Homing_endonucl"/>
</dbReference>
<dbReference type="PANTHER" id="PTHR36181">
    <property type="entry name" value="INTRON-ENCODED ENDONUCLEASE AI3-RELATED"/>
    <property type="match status" value="1"/>
</dbReference>
<keyword evidence="2" id="KW-0378">Hydrolase</keyword>
<dbReference type="EMBL" id="KJ434027">
    <property type="protein sequence ID" value="AHX83038.1"/>
    <property type="molecule type" value="Genomic_DNA"/>
</dbReference>
<dbReference type="GO" id="GO:0005739">
    <property type="term" value="C:mitochondrion"/>
    <property type="evidence" value="ECO:0007669"/>
    <property type="project" value="UniProtKB-ARBA"/>
</dbReference>
<dbReference type="InterPro" id="IPR004860">
    <property type="entry name" value="LAGLIDADG_dom"/>
</dbReference>
<dbReference type="SUPFAM" id="SSF55608">
    <property type="entry name" value="Homing endonucleases"/>
    <property type="match status" value="2"/>
</dbReference>
<dbReference type="AlphaFoldDB" id="A0A088CAW3"/>
<dbReference type="RefSeq" id="YP_009072398.1">
    <property type="nucleotide sequence ID" value="NC_025200.1"/>
</dbReference>
<reference evidence="2" key="1">
    <citation type="journal article" date="2014" name="PLoS ONE">
        <title>The 203 kbp Mitochondrial Genome of the Phytopathogenic Fungus Sclerotinia borealis Reveals Multiple Invasions of Introns and Genomic Duplications.</title>
        <authorList>
            <person name="Mardanov A.V."/>
            <person name="Beletsky A.V."/>
            <person name="Kadnikov V.V."/>
            <person name="Ignatov A.N."/>
            <person name="Ravin N.V."/>
        </authorList>
    </citation>
    <scope>NUCLEOTIDE SEQUENCE</scope>
    <source>
        <strain evidence="2">F-4128</strain>
    </source>
</reference>
<sequence>MWDEFRAFLKLHYMREHPVILGPLKRDFLLGKIQEQGQSAGNLIKGFYSEAQGWGSSVTTREAFILKDNIFKFWFIGFVEGKGSFIINKDGCLVFKITQPSPDAQVLFNIKKSLAFGLIRVQDKINNTHCYRVEDKQGLFKIISIFNGNLFLDSQKEQFKLWLAAYNYKYKENITYLDNNNKPGLSNSWLSGFTDALGCFTCSILDKPIKGTSVKLSYILTQKGNYDQIQFLANILRGKTHLMDSHSGYNMTVNTTKLGLTIKYFDLYPLKTKKHIVYFNWNKIYMLIVNKKHLTLDGLSLIKRYHKNLNRLAKVP</sequence>
<feature type="domain" description="Homing endonuclease LAGLIDADG" evidence="1">
    <location>
        <begin position="76"/>
        <end position="165"/>
    </location>
</feature>
<organism evidence="2">
    <name type="scientific">Sclerotinia borealis</name>
    <dbReference type="NCBI Taxonomy" id="77105"/>
    <lineage>
        <taxon>Eukaryota</taxon>
        <taxon>Fungi</taxon>
        <taxon>Dikarya</taxon>
        <taxon>Ascomycota</taxon>
        <taxon>Pezizomycotina</taxon>
        <taxon>Leotiomycetes</taxon>
        <taxon>Helotiales</taxon>
        <taxon>Sclerotiniaceae</taxon>
        <taxon>Sclerotinia</taxon>
    </lineage>
</organism>
<evidence type="ECO:0000313" key="2">
    <source>
        <dbReference type="EMBL" id="AHX83038.1"/>
    </source>
</evidence>
<feature type="domain" description="Homing endonuclease LAGLIDADG" evidence="1">
    <location>
        <begin position="190"/>
        <end position="285"/>
    </location>
</feature>
<dbReference type="GeneID" id="20498041"/>
<dbReference type="PANTHER" id="PTHR36181:SF3">
    <property type="entry name" value="INTRON-ENCODED DNA ENDONUCLEASE AI5 BETA"/>
    <property type="match status" value="1"/>
</dbReference>
<dbReference type="Gene3D" id="3.10.28.10">
    <property type="entry name" value="Homing endonucleases"/>
    <property type="match status" value="2"/>
</dbReference>
<name>A0A088CAW3_9HELO</name>